<name>A0A927YPU6_9FIRM</name>
<feature type="domain" description="CobE/GbiG C-terminal" evidence="1">
    <location>
        <begin position="210"/>
        <end position="323"/>
    </location>
</feature>
<proteinExistence type="predicted"/>
<reference evidence="3" key="1">
    <citation type="submission" date="2019-04" db="EMBL/GenBank/DDBJ databases">
        <title>Evolution of Biomass-Degrading Anaerobic Consortia Revealed by Metagenomics.</title>
        <authorList>
            <person name="Peng X."/>
        </authorList>
    </citation>
    <scope>NUCLEOTIDE SEQUENCE</scope>
    <source>
        <strain evidence="3">SIG311</strain>
    </source>
</reference>
<dbReference type="InterPro" id="IPR002750">
    <property type="entry name" value="CobE/GbiG_C"/>
</dbReference>
<dbReference type="SUPFAM" id="SSF159672">
    <property type="entry name" value="CbiG N-terminal domain-like"/>
    <property type="match status" value="1"/>
</dbReference>
<dbReference type="GO" id="GO:0009236">
    <property type="term" value="P:cobalamin biosynthetic process"/>
    <property type="evidence" value="ECO:0007669"/>
    <property type="project" value="InterPro"/>
</dbReference>
<dbReference type="InterPro" id="IPR038029">
    <property type="entry name" value="GbiG_N_sf"/>
</dbReference>
<evidence type="ECO:0008006" key="5">
    <source>
        <dbReference type="Google" id="ProtNLM"/>
    </source>
</evidence>
<dbReference type="Gene3D" id="3.30.420.180">
    <property type="entry name" value="CobE/GbiG C-terminal domain"/>
    <property type="match status" value="1"/>
</dbReference>
<dbReference type="EMBL" id="SVER01000005">
    <property type="protein sequence ID" value="MBE5918751.1"/>
    <property type="molecule type" value="Genomic_DNA"/>
</dbReference>
<dbReference type="InterPro" id="IPR021744">
    <property type="entry name" value="CbiG_N"/>
</dbReference>
<accession>A0A927YPU6</accession>
<dbReference type="Pfam" id="PF01890">
    <property type="entry name" value="CbiG_C"/>
    <property type="match status" value="1"/>
</dbReference>
<evidence type="ECO:0000313" key="3">
    <source>
        <dbReference type="EMBL" id="MBE5918751.1"/>
    </source>
</evidence>
<dbReference type="Proteomes" id="UP000766246">
    <property type="component" value="Unassembled WGS sequence"/>
</dbReference>
<dbReference type="SUPFAM" id="SSF159664">
    <property type="entry name" value="CobE/GbiG C-terminal domain-like"/>
    <property type="match status" value="1"/>
</dbReference>
<gene>
    <name evidence="3" type="ORF">E7272_02805</name>
</gene>
<dbReference type="InterPro" id="IPR052553">
    <property type="entry name" value="CbiG_hydrolase"/>
</dbReference>
<dbReference type="Pfam" id="PF11760">
    <property type="entry name" value="CbiG_N"/>
    <property type="match status" value="1"/>
</dbReference>
<comment type="caution">
    <text evidence="3">The sequence shown here is derived from an EMBL/GenBank/DDBJ whole genome shotgun (WGS) entry which is preliminary data.</text>
</comment>
<sequence>MIENYLIRITYFTEEGKSVGAKLVQAFENITFEVKDDNISLKEFARDSFEGHIPLIFIGAVGIAVRTIAPFIDNKLSDIPVIVIDEKGLNVIPVLSGHYGMGNDLARDFAKVLNANPVITTATDVEDVYTIDSFAARNGFRILDKSKIKNVSMKLLEGQIVYYKNEIEDLKFQDKEPKNINQASGEKIDFVFTNDKKKDDGTLILTPKTLVIGMGCKRGKSFEELLSFILEDYTLEELKDNLYGICSIDKKANEIGLLKLAAYLHCKFITFLAEELEAVSGDFSESEFVKENVGVGNVSERAAVCVGAKLIAKKQARDGMTKAYATRDLRSIKWQE</sequence>
<dbReference type="InterPro" id="IPR036518">
    <property type="entry name" value="CobE/GbiG_C_sf"/>
</dbReference>
<evidence type="ECO:0000259" key="1">
    <source>
        <dbReference type="Pfam" id="PF01890"/>
    </source>
</evidence>
<feature type="domain" description="Cobalamin synthesis G N-terminal" evidence="2">
    <location>
        <begin position="44"/>
        <end position="124"/>
    </location>
</feature>
<evidence type="ECO:0000259" key="2">
    <source>
        <dbReference type="Pfam" id="PF11760"/>
    </source>
</evidence>
<dbReference type="PANTHER" id="PTHR37477:SF1">
    <property type="entry name" value="COBALT-PRECORRIN-5A HYDROLASE"/>
    <property type="match status" value="1"/>
</dbReference>
<evidence type="ECO:0000313" key="4">
    <source>
        <dbReference type="Proteomes" id="UP000766246"/>
    </source>
</evidence>
<dbReference type="PANTHER" id="PTHR37477">
    <property type="entry name" value="COBALT-PRECORRIN-5A HYDROLASE"/>
    <property type="match status" value="1"/>
</dbReference>
<dbReference type="Gene3D" id="3.40.50.11220">
    <property type="match status" value="1"/>
</dbReference>
<organism evidence="3 4">
    <name type="scientific">Pseudobutyrivibrio ruminis</name>
    <dbReference type="NCBI Taxonomy" id="46206"/>
    <lineage>
        <taxon>Bacteria</taxon>
        <taxon>Bacillati</taxon>
        <taxon>Bacillota</taxon>
        <taxon>Clostridia</taxon>
        <taxon>Lachnospirales</taxon>
        <taxon>Lachnospiraceae</taxon>
        <taxon>Pseudobutyrivibrio</taxon>
    </lineage>
</organism>
<dbReference type="AlphaFoldDB" id="A0A927YPU6"/>
<protein>
    <recommendedName>
        <fullName evidence="5">Cobalamin biosynthesis protein CbiG</fullName>
    </recommendedName>
</protein>